<dbReference type="GO" id="GO:0005737">
    <property type="term" value="C:cytoplasm"/>
    <property type="evidence" value="ECO:0007669"/>
    <property type="project" value="UniProtKB-SubCell"/>
</dbReference>
<dbReference type="FunFam" id="3.30.50.10:FF:000013">
    <property type="entry name" value="Nuclear receptor subfamily 1 group D member 2"/>
    <property type="match status" value="1"/>
</dbReference>
<keyword evidence="10" id="KW-0539">Nucleus</keyword>
<dbReference type="InterPro" id="IPR000536">
    <property type="entry name" value="Nucl_hrmn_rcpt_lig-bd"/>
</dbReference>
<accession>A0AAN9BV14</accession>
<comment type="similarity">
    <text evidence="2">Belongs to the nuclear hormone receptor family. NR1 subfamily.</text>
</comment>
<dbReference type="SMART" id="SM00399">
    <property type="entry name" value="ZnF_C4"/>
    <property type="match status" value="1"/>
</dbReference>
<gene>
    <name evidence="14" type="ORF">V1264_011852</name>
</gene>
<protein>
    <submittedName>
        <fullName evidence="14">Uncharacterized protein</fullName>
    </submittedName>
</protein>
<evidence type="ECO:0000256" key="7">
    <source>
        <dbReference type="ARBA" id="ARBA00023125"/>
    </source>
</evidence>
<evidence type="ECO:0000256" key="11">
    <source>
        <dbReference type="SAM" id="MobiDB-lite"/>
    </source>
</evidence>
<sequence>MNIMSTMGKEASLEGLEFDGDTVLCRVCGDKASGFHYGVHACEGCKGFFRRSIQQKIQYRPCLKNQQCNIMRVNRNRCQYCRLKKCISVGMSRDAVRFGRVPKKEKARIIEQMQKVNSQSQTNALATMLQNEQDVVHAVINAHQMTCDLSLLRVSQMRDHALQLNNYINCPANMACPLNNHIAQDTNKNDIDEFSESFTPAIKSVVDFAKGIPGFTLLNQDDQVTLLKAGTFEVLLVRLACLFDPQSNTMMFTGGRLFRRHPSTTSSGAGFLLDSMFDFAERFNKLCLRDEELALFSAVVLMSPDRPGLRNLDQVERIQNRLNQALQNIINMNHKEDSTLFAKLLMKTTDLRTLNTLHSEKSIGQTPSQFERRERRNTEESDMDFQDSMSGISGRSSPTPSEASNMTVRSGSFSDTCSLESGAMGVRPQHIPLDAAAHQQVVLRTPYGTFYREEMSGFYGLVADQPRRRCNTLDRDTLVRPRLHTIEEGNRRRYTLDREYINKMVNRLSDKLEKRTAIRGDSVPPSISSSAASSPIPEEYGCSGNFIPISAAEQTMAMARASPVINPEALMAQAYGSSPTSPRPRSESFGTDEYQNRRRCYSFHLNSEGRASRVAMHQKLMAEQERHSPETQHYLSPDQRRGSVGAACGLHARKRSLLVDRHPSYLANSSDGLRQTPADKRLMKHMIPETSMYGMMPNSLSPNMMQRRGVLPLGSLGISPPPPVLSRISPHGNEDGSASEAMPPPSLGKLDEDAASTSYFASATITSKDVPMETFREFQVPRAPSSRGGSRGSSPQHEAEPQSETFGHKKFDKFRKAAAASAGEDGLASDKEQTDREQRDGAKQDDVIDMDGRDDEQLAAYLKSSPLTPPGGSNSSDGSSGGDGSAKAKRSAKDAHPNLLAYLNSPAQVSSVTPLQPASIPAPPPPVSFAGFPWHNVQPHNPYSKECSRSTSAIPSMLAGQPADSKMMEMNSKEQFHATAVSNLKEKLLRKFDSSENLHKASLSSGGTTPLSAAVSSSASAVTKTEPTSEGSHSADSPAASFTASPMSCPVTMNSASGLPQGVILSPGIHPAVYHSMLTSHYAMQGLRPPAITTQHLAGLQQQFAQMFAKSSMASSPPPASSCPVTAAAIASAAASAAAAVMADSNQRSEASHPLNLTSSRTQDREMASPRPFTPEHDTVTSSA</sequence>
<dbReference type="InterPro" id="IPR050234">
    <property type="entry name" value="Nuclear_hormone_rcpt_NR1"/>
</dbReference>
<dbReference type="AlphaFoldDB" id="A0AAN9BV14"/>
<evidence type="ECO:0000259" key="13">
    <source>
        <dbReference type="PROSITE" id="PS51843"/>
    </source>
</evidence>
<dbReference type="SUPFAM" id="SSF57716">
    <property type="entry name" value="Glucocorticoid receptor-like (DNA-binding domain)"/>
    <property type="match status" value="1"/>
</dbReference>
<feature type="compositionally biased region" description="Polar residues" evidence="11">
    <location>
        <begin position="1023"/>
        <end position="1043"/>
    </location>
</feature>
<dbReference type="Gene3D" id="3.30.50.10">
    <property type="entry name" value="Erythroid Transcription Factor GATA-1, subunit A"/>
    <property type="match status" value="1"/>
</dbReference>
<dbReference type="PANTHER" id="PTHR24082:SF473">
    <property type="entry name" value="ECDYSONE-INDUCED PROTEIN 75B, ISOFORM B"/>
    <property type="match status" value="1"/>
</dbReference>
<dbReference type="GO" id="GO:0008270">
    <property type="term" value="F:zinc ion binding"/>
    <property type="evidence" value="ECO:0007669"/>
    <property type="project" value="UniProtKB-KW"/>
</dbReference>
<feature type="compositionally biased region" description="Low complexity" evidence="11">
    <location>
        <begin position="817"/>
        <end position="826"/>
    </location>
</feature>
<comment type="subcellular location">
    <subcellularLocation>
        <location evidence="1">Cytoplasm</location>
    </subcellularLocation>
</comment>
<dbReference type="InterPro" id="IPR001723">
    <property type="entry name" value="Nuclear_hrmn_rcpt"/>
</dbReference>
<feature type="compositionally biased region" description="Basic and acidic residues" evidence="11">
    <location>
        <begin position="828"/>
        <end position="846"/>
    </location>
</feature>
<reference evidence="14 15" key="1">
    <citation type="submission" date="2024-02" db="EMBL/GenBank/DDBJ databases">
        <title>Chromosome-scale genome assembly of the rough periwinkle Littorina saxatilis.</title>
        <authorList>
            <person name="De Jode A."/>
            <person name="Faria R."/>
            <person name="Formenti G."/>
            <person name="Sims Y."/>
            <person name="Smith T.P."/>
            <person name="Tracey A."/>
            <person name="Wood J.M.D."/>
            <person name="Zagrodzka Z.B."/>
            <person name="Johannesson K."/>
            <person name="Butlin R.K."/>
            <person name="Leder E.H."/>
        </authorList>
    </citation>
    <scope>NUCLEOTIDE SEQUENCE [LARGE SCALE GENOMIC DNA]</scope>
    <source>
        <strain evidence="14">Snail1</strain>
        <tissue evidence="14">Muscle</tissue>
    </source>
</reference>
<feature type="compositionally biased region" description="Polar residues" evidence="11">
    <location>
        <begin position="387"/>
        <end position="412"/>
    </location>
</feature>
<dbReference type="PROSITE" id="PS00031">
    <property type="entry name" value="NUCLEAR_REC_DBD_1"/>
    <property type="match status" value="1"/>
</dbReference>
<feature type="domain" description="NR LBD" evidence="13">
    <location>
        <begin position="131"/>
        <end position="384"/>
    </location>
</feature>
<dbReference type="InterPro" id="IPR035500">
    <property type="entry name" value="NHR-like_dom_sf"/>
</dbReference>
<evidence type="ECO:0000313" key="15">
    <source>
        <dbReference type="Proteomes" id="UP001374579"/>
    </source>
</evidence>
<keyword evidence="6" id="KW-0805">Transcription regulation</keyword>
<evidence type="ECO:0000256" key="4">
    <source>
        <dbReference type="ARBA" id="ARBA00022771"/>
    </source>
</evidence>
<organism evidence="14 15">
    <name type="scientific">Littorina saxatilis</name>
    <dbReference type="NCBI Taxonomy" id="31220"/>
    <lineage>
        <taxon>Eukaryota</taxon>
        <taxon>Metazoa</taxon>
        <taxon>Spiralia</taxon>
        <taxon>Lophotrochozoa</taxon>
        <taxon>Mollusca</taxon>
        <taxon>Gastropoda</taxon>
        <taxon>Caenogastropoda</taxon>
        <taxon>Littorinimorpha</taxon>
        <taxon>Littorinoidea</taxon>
        <taxon>Littorinidae</taxon>
        <taxon>Littorina</taxon>
    </lineage>
</organism>
<feature type="domain" description="Nuclear receptor" evidence="12">
    <location>
        <begin position="22"/>
        <end position="98"/>
    </location>
</feature>
<keyword evidence="4" id="KW-0863">Zinc-finger</keyword>
<evidence type="ECO:0000256" key="10">
    <source>
        <dbReference type="ARBA" id="ARBA00023242"/>
    </source>
</evidence>
<dbReference type="PRINTS" id="PR00047">
    <property type="entry name" value="STROIDFINGER"/>
</dbReference>
<keyword evidence="5" id="KW-0862">Zinc</keyword>
<feature type="compositionally biased region" description="Basic and acidic residues" evidence="11">
    <location>
        <begin position="370"/>
        <end position="379"/>
    </location>
</feature>
<dbReference type="GO" id="GO:0045944">
    <property type="term" value="P:positive regulation of transcription by RNA polymerase II"/>
    <property type="evidence" value="ECO:0007669"/>
    <property type="project" value="TreeGrafter"/>
</dbReference>
<dbReference type="SMART" id="SM00430">
    <property type="entry name" value="HOLI"/>
    <property type="match status" value="1"/>
</dbReference>
<evidence type="ECO:0000256" key="3">
    <source>
        <dbReference type="ARBA" id="ARBA00022723"/>
    </source>
</evidence>
<dbReference type="GO" id="GO:0009755">
    <property type="term" value="P:hormone-mediated signaling pathway"/>
    <property type="evidence" value="ECO:0007669"/>
    <property type="project" value="TreeGrafter"/>
</dbReference>
<comment type="caution">
    <text evidence="14">The sequence shown here is derived from an EMBL/GenBank/DDBJ whole genome shotgun (WGS) entry which is preliminary data.</text>
</comment>
<feature type="region of interest" description="Disordered" evidence="11">
    <location>
        <begin position="778"/>
        <end position="900"/>
    </location>
</feature>
<feature type="region of interest" description="Disordered" evidence="11">
    <location>
        <begin position="1017"/>
        <end position="1043"/>
    </location>
</feature>
<dbReference type="EMBL" id="JBAMIC010000002">
    <property type="protein sequence ID" value="KAK7112387.1"/>
    <property type="molecule type" value="Genomic_DNA"/>
</dbReference>
<feature type="compositionally biased region" description="Polar residues" evidence="11">
    <location>
        <begin position="358"/>
        <end position="369"/>
    </location>
</feature>
<dbReference type="PRINTS" id="PR00398">
    <property type="entry name" value="STRDHORMONER"/>
</dbReference>
<feature type="region of interest" description="Disordered" evidence="11">
    <location>
        <begin position="1140"/>
        <end position="1184"/>
    </location>
</feature>
<dbReference type="PANTHER" id="PTHR24082">
    <property type="entry name" value="NUCLEAR HORMONE RECEPTOR"/>
    <property type="match status" value="1"/>
</dbReference>
<dbReference type="GO" id="GO:0030154">
    <property type="term" value="P:cell differentiation"/>
    <property type="evidence" value="ECO:0007669"/>
    <property type="project" value="TreeGrafter"/>
</dbReference>
<dbReference type="Proteomes" id="UP001374579">
    <property type="component" value="Unassembled WGS sequence"/>
</dbReference>
<evidence type="ECO:0000256" key="9">
    <source>
        <dbReference type="ARBA" id="ARBA00023170"/>
    </source>
</evidence>
<evidence type="ECO:0000259" key="12">
    <source>
        <dbReference type="PROSITE" id="PS51030"/>
    </source>
</evidence>
<dbReference type="SUPFAM" id="SSF48508">
    <property type="entry name" value="Nuclear receptor ligand-binding domain"/>
    <property type="match status" value="1"/>
</dbReference>
<evidence type="ECO:0000256" key="6">
    <source>
        <dbReference type="ARBA" id="ARBA00023015"/>
    </source>
</evidence>
<feature type="region of interest" description="Disordered" evidence="11">
    <location>
        <begin position="358"/>
        <end position="412"/>
    </location>
</feature>
<feature type="compositionally biased region" description="Basic and acidic residues" evidence="11">
    <location>
        <begin position="1162"/>
        <end position="1184"/>
    </location>
</feature>
<dbReference type="InterPro" id="IPR001728">
    <property type="entry name" value="ThyrH_rcpt"/>
</dbReference>
<keyword evidence="9" id="KW-0675">Receptor</keyword>
<dbReference type="CDD" id="cd07166">
    <property type="entry name" value="NR_DBD_REV_ERB"/>
    <property type="match status" value="1"/>
</dbReference>
<dbReference type="PRINTS" id="PR00546">
    <property type="entry name" value="THYROIDHORMR"/>
</dbReference>
<keyword evidence="3" id="KW-0479">Metal-binding</keyword>
<dbReference type="InterPro" id="IPR013088">
    <property type="entry name" value="Znf_NHR/GATA"/>
</dbReference>
<dbReference type="InterPro" id="IPR001628">
    <property type="entry name" value="Znf_hrmn_rcpt"/>
</dbReference>
<keyword evidence="15" id="KW-1185">Reference proteome</keyword>
<keyword evidence="7" id="KW-0238">DNA-binding</keyword>
<dbReference type="PROSITE" id="PS51030">
    <property type="entry name" value="NUCLEAR_REC_DBD_2"/>
    <property type="match status" value="1"/>
</dbReference>
<feature type="compositionally biased region" description="Low complexity" evidence="11">
    <location>
        <begin position="781"/>
        <end position="795"/>
    </location>
</feature>
<evidence type="ECO:0000256" key="2">
    <source>
        <dbReference type="ARBA" id="ARBA00008092"/>
    </source>
</evidence>
<evidence type="ECO:0000313" key="14">
    <source>
        <dbReference type="EMBL" id="KAK7112387.1"/>
    </source>
</evidence>
<keyword evidence="8" id="KW-0804">Transcription</keyword>
<proteinExistence type="inferred from homology"/>
<evidence type="ECO:0000256" key="8">
    <source>
        <dbReference type="ARBA" id="ARBA00023163"/>
    </source>
</evidence>
<dbReference type="GO" id="GO:0000122">
    <property type="term" value="P:negative regulation of transcription by RNA polymerase II"/>
    <property type="evidence" value="ECO:0007669"/>
    <property type="project" value="TreeGrafter"/>
</dbReference>
<dbReference type="Pfam" id="PF00104">
    <property type="entry name" value="Hormone_recep"/>
    <property type="match status" value="1"/>
</dbReference>
<dbReference type="PROSITE" id="PS51843">
    <property type="entry name" value="NR_LBD"/>
    <property type="match status" value="1"/>
</dbReference>
<name>A0AAN9BV14_9CAEN</name>
<feature type="compositionally biased region" description="Polar residues" evidence="11">
    <location>
        <begin position="1144"/>
        <end position="1161"/>
    </location>
</feature>
<dbReference type="GO" id="GO:0000978">
    <property type="term" value="F:RNA polymerase II cis-regulatory region sequence-specific DNA binding"/>
    <property type="evidence" value="ECO:0007669"/>
    <property type="project" value="TreeGrafter"/>
</dbReference>
<evidence type="ECO:0000256" key="5">
    <source>
        <dbReference type="ARBA" id="ARBA00022833"/>
    </source>
</evidence>
<dbReference type="GO" id="GO:0004879">
    <property type="term" value="F:nuclear receptor activity"/>
    <property type="evidence" value="ECO:0007669"/>
    <property type="project" value="InterPro"/>
</dbReference>
<feature type="region of interest" description="Disordered" evidence="11">
    <location>
        <begin position="717"/>
        <end position="752"/>
    </location>
</feature>
<evidence type="ECO:0000256" key="1">
    <source>
        <dbReference type="ARBA" id="ARBA00004496"/>
    </source>
</evidence>
<dbReference type="Pfam" id="PF00105">
    <property type="entry name" value="zf-C4"/>
    <property type="match status" value="1"/>
</dbReference>
<dbReference type="Gene3D" id="1.10.565.10">
    <property type="entry name" value="Retinoid X Receptor"/>
    <property type="match status" value="1"/>
</dbReference>